<dbReference type="GO" id="GO:0006457">
    <property type="term" value="P:protein folding"/>
    <property type="evidence" value="ECO:0007669"/>
    <property type="project" value="InterPro"/>
</dbReference>
<organism evidence="6 7">
    <name type="scientific">Neorhizobium lilium</name>
    <dbReference type="NCBI Taxonomy" id="2503024"/>
    <lineage>
        <taxon>Bacteria</taxon>
        <taxon>Pseudomonadati</taxon>
        <taxon>Pseudomonadota</taxon>
        <taxon>Alphaproteobacteria</taxon>
        <taxon>Hyphomicrobiales</taxon>
        <taxon>Rhizobiaceae</taxon>
        <taxon>Rhizobium/Agrobacterium group</taxon>
        <taxon>Neorhizobium</taxon>
    </lineage>
</organism>
<keyword evidence="2 5" id="KW-0812">Transmembrane</keyword>
<dbReference type="PIRSF" id="PIRSF033913">
    <property type="entry name" value="S-S_format_DsbB"/>
    <property type="match status" value="1"/>
</dbReference>
<gene>
    <name evidence="6" type="ORF">EPK99_24630</name>
</gene>
<dbReference type="GO" id="GO:0016020">
    <property type="term" value="C:membrane"/>
    <property type="evidence" value="ECO:0007669"/>
    <property type="project" value="UniProtKB-SubCell"/>
</dbReference>
<evidence type="ECO:0000313" key="7">
    <source>
        <dbReference type="Proteomes" id="UP000287687"/>
    </source>
</evidence>
<evidence type="ECO:0000313" key="6">
    <source>
        <dbReference type="EMBL" id="RWX74376.1"/>
    </source>
</evidence>
<evidence type="ECO:0000256" key="2">
    <source>
        <dbReference type="ARBA" id="ARBA00022692"/>
    </source>
</evidence>
<dbReference type="SUPFAM" id="SSF158442">
    <property type="entry name" value="DsbB-like"/>
    <property type="match status" value="1"/>
</dbReference>
<dbReference type="AlphaFoldDB" id="A0A3S3VDV4"/>
<dbReference type="RefSeq" id="WP_128445747.1">
    <property type="nucleotide sequence ID" value="NZ_SBIP01000008.1"/>
</dbReference>
<evidence type="ECO:0000256" key="3">
    <source>
        <dbReference type="ARBA" id="ARBA00022989"/>
    </source>
</evidence>
<feature type="transmembrane region" description="Helical" evidence="5">
    <location>
        <begin position="12"/>
        <end position="39"/>
    </location>
</feature>
<sequence>MEPTATSRREAASFAAIVTLGMAVTVGSALCFEYFGGYIPCHLCLIERNPYYYGIPLGLLALLASQFRLPGWVPRGLLVVIGVMMLVGAGMGIYHSGIEWGFWPGPSSCTSTPGAGTASAGDLLSSLNTVHGPQCDQAALRILGLSLAGWNAVASLILAAIAFVGAKKAA</sequence>
<evidence type="ECO:0000256" key="5">
    <source>
        <dbReference type="SAM" id="Phobius"/>
    </source>
</evidence>
<evidence type="ECO:0000256" key="1">
    <source>
        <dbReference type="ARBA" id="ARBA00004141"/>
    </source>
</evidence>
<dbReference type="GO" id="GO:0015035">
    <property type="term" value="F:protein-disulfide reductase activity"/>
    <property type="evidence" value="ECO:0007669"/>
    <property type="project" value="InterPro"/>
</dbReference>
<name>A0A3S3VDV4_9HYPH</name>
<dbReference type="InterPro" id="IPR023380">
    <property type="entry name" value="DsbB-like_sf"/>
</dbReference>
<protein>
    <submittedName>
        <fullName evidence="6">Disulfide bond formation protein B</fullName>
    </submittedName>
</protein>
<proteinExistence type="predicted"/>
<feature type="transmembrane region" description="Helical" evidence="5">
    <location>
        <begin position="147"/>
        <end position="166"/>
    </location>
</feature>
<dbReference type="InterPro" id="IPR024199">
    <property type="entry name" value="Uncharacterised_DsbB"/>
</dbReference>
<comment type="caution">
    <text evidence="6">The sequence shown here is derived from an EMBL/GenBank/DDBJ whole genome shotgun (WGS) entry which is preliminary data.</text>
</comment>
<dbReference type="InterPro" id="IPR003752">
    <property type="entry name" value="DiS_bond_form_DsbB/BdbC"/>
</dbReference>
<dbReference type="Gene3D" id="1.20.1550.10">
    <property type="entry name" value="DsbB-like"/>
    <property type="match status" value="1"/>
</dbReference>
<dbReference type="Proteomes" id="UP000287687">
    <property type="component" value="Unassembled WGS sequence"/>
</dbReference>
<keyword evidence="7" id="KW-1185">Reference proteome</keyword>
<accession>A0A3S3VDV4</accession>
<keyword evidence="3 5" id="KW-1133">Transmembrane helix</keyword>
<keyword evidence="4 5" id="KW-0472">Membrane</keyword>
<dbReference type="OrthoDB" id="9808637at2"/>
<feature type="transmembrane region" description="Helical" evidence="5">
    <location>
        <begin position="76"/>
        <end position="94"/>
    </location>
</feature>
<reference evidence="6 7" key="1">
    <citation type="submission" date="2019-01" db="EMBL/GenBank/DDBJ databases">
        <title>The draft genome of Rhizobium sp. 24NR.</title>
        <authorList>
            <person name="Liu L."/>
            <person name="Liang L."/>
            <person name="Shi S."/>
            <person name="Xu L."/>
            <person name="Wang X."/>
            <person name="Li L."/>
            <person name="Zhang X."/>
        </authorList>
    </citation>
    <scope>NUCLEOTIDE SEQUENCE [LARGE SCALE GENOMIC DNA]</scope>
    <source>
        <strain evidence="6 7">24NR</strain>
    </source>
</reference>
<comment type="subcellular location">
    <subcellularLocation>
        <location evidence="1">Membrane</location>
        <topology evidence="1">Multi-pass membrane protein</topology>
    </subcellularLocation>
</comment>
<dbReference type="EMBL" id="SBIP01000008">
    <property type="protein sequence ID" value="RWX74376.1"/>
    <property type="molecule type" value="Genomic_DNA"/>
</dbReference>
<dbReference type="Pfam" id="PF02600">
    <property type="entry name" value="DsbB"/>
    <property type="match status" value="1"/>
</dbReference>
<evidence type="ECO:0000256" key="4">
    <source>
        <dbReference type="ARBA" id="ARBA00023136"/>
    </source>
</evidence>
<feature type="transmembrane region" description="Helical" evidence="5">
    <location>
        <begin position="51"/>
        <end position="69"/>
    </location>
</feature>